<evidence type="ECO:0000313" key="1">
    <source>
        <dbReference type="EMBL" id="PIQ71937.1"/>
    </source>
</evidence>
<dbReference type="AlphaFoldDB" id="A0A2H0KKZ6"/>
<dbReference type="Proteomes" id="UP000229497">
    <property type="component" value="Unassembled WGS sequence"/>
</dbReference>
<dbReference type="EMBL" id="PCVK01000021">
    <property type="protein sequence ID" value="PIQ71937.1"/>
    <property type="molecule type" value="Genomic_DNA"/>
</dbReference>
<evidence type="ECO:0000313" key="2">
    <source>
        <dbReference type="Proteomes" id="UP000229497"/>
    </source>
</evidence>
<organism evidence="1 2">
    <name type="scientific">Candidatus Roizmanbacteria bacterium CG11_big_fil_rev_8_21_14_0_20_37_16</name>
    <dbReference type="NCBI Taxonomy" id="1974857"/>
    <lineage>
        <taxon>Bacteria</taxon>
        <taxon>Candidatus Roizmaniibacteriota</taxon>
    </lineage>
</organism>
<sequence length="80" mass="9002">MVLFNEGGAKPPTKIAFEFARGPELYKFTCTNCGRPFSKDGDEMPKDWKKSNIVLVDCTNCGKQNRFRVAEILPPAAYRS</sequence>
<accession>A0A2H0KKZ6</accession>
<comment type="caution">
    <text evidence="1">The sequence shown here is derived from an EMBL/GenBank/DDBJ whole genome shotgun (WGS) entry which is preliminary data.</text>
</comment>
<proteinExistence type="predicted"/>
<reference evidence="1 2" key="1">
    <citation type="submission" date="2017-09" db="EMBL/GenBank/DDBJ databases">
        <title>Depth-based differentiation of microbial function through sediment-hosted aquifers and enrichment of novel symbionts in the deep terrestrial subsurface.</title>
        <authorList>
            <person name="Probst A.J."/>
            <person name="Ladd B."/>
            <person name="Jarett J.K."/>
            <person name="Geller-Mcgrath D.E."/>
            <person name="Sieber C.M."/>
            <person name="Emerson J.B."/>
            <person name="Anantharaman K."/>
            <person name="Thomas B.C."/>
            <person name="Malmstrom R."/>
            <person name="Stieglmeier M."/>
            <person name="Klingl A."/>
            <person name="Woyke T."/>
            <person name="Ryan C.M."/>
            <person name="Banfield J.F."/>
        </authorList>
    </citation>
    <scope>NUCLEOTIDE SEQUENCE [LARGE SCALE GENOMIC DNA]</scope>
    <source>
        <strain evidence="1">CG11_big_fil_rev_8_21_14_0_20_37_16</strain>
    </source>
</reference>
<gene>
    <name evidence="1" type="ORF">COV87_00615</name>
</gene>
<name>A0A2H0KKZ6_9BACT</name>
<protein>
    <submittedName>
        <fullName evidence="1">Uncharacterized protein</fullName>
    </submittedName>
</protein>